<evidence type="ECO:0000256" key="5">
    <source>
        <dbReference type="ARBA" id="ARBA00022989"/>
    </source>
</evidence>
<dbReference type="Proteomes" id="UP001178461">
    <property type="component" value="Unassembled WGS sequence"/>
</dbReference>
<dbReference type="Pfam" id="PF00664">
    <property type="entry name" value="ABC_membrane"/>
    <property type="match status" value="1"/>
</dbReference>
<evidence type="ECO:0000256" key="3">
    <source>
        <dbReference type="ARBA" id="ARBA00022741"/>
    </source>
</evidence>
<sequence length="201" mass="22403">MLYSHNPLLAGFDGSWSPTRSRGPRLGKAALLLRCVFLLPSVPQSFFVTTSCQLKRLEAASRSPIYSHISETFQGSIVIRAYKDQRRFILQNDLKVDENHRASFPAVVADRWLATNTEFLGNGIVLFAALFAVVNKSHLSPGIVGFSVSCALQITGVLNWMVRSLAEMDNNIVSVERVTDYSMTPKEVKGRRSKKNRTSLL</sequence>
<evidence type="ECO:0000313" key="9">
    <source>
        <dbReference type="Proteomes" id="UP001178461"/>
    </source>
</evidence>
<dbReference type="EMBL" id="CANTUW010001421">
    <property type="protein sequence ID" value="CAI7935553.1"/>
    <property type="molecule type" value="Genomic_DNA"/>
</dbReference>
<keyword evidence="6" id="KW-0472">Membrane</keyword>
<keyword evidence="1" id="KW-0813">Transport</keyword>
<keyword evidence="4" id="KW-0067">ATP-binding</keyword>
<dbReference type="PANTHER" id="PTHR24223">
    <property type="entry name" value="ATP-BINDING CASSETTE SUB-FAMILY C"/>
    <property type="match status" value="1"/>
</dbReference>
<evidence type="ECO:0000259" key="7">
    <source>
        <dbReference type="PROSITE" id="PS50929"/>
    </source>
</evidence>
<keyword evidence="5" id="KW-1133">Transmembrane helix</keyword>
<evidence type="ECO:0000256" key="4">
    <source>
        <dbReference type="ARBA" id="ARBA00022840"/>
    </source>
</evidence>
<dbReference type="InterPro" id="IPR011527">
    <property type="entry name" value="ABC1_TM_dom"/>
</dbReference>
<dbReference type="InterPro" id="IPR050173">
    <property type="entry name" value="ABC_transporter_C-like"/>
</dbReference>
<evidence type="ECO:0000256" key="2">
    <source>
        <dbReference type="ARBA" id="ARBA00022692"/>
    </source>
</evidence>
<accession>A0AA35QRI3</accession>
<dbReference type="GO" id="GO:0005524">
    <property type="term" value="F:ATP binding"/>
    <property type="evidence" value="ECO:0007669"/>
    <property type="project" value="UniProtKB-KW"/>
</dbReference>
<keyword evidence="9" id="KW-1185">Reference proteome</keyword>
<dbReference type="PANTHER" id="PTHR24223:SF339">
    <property type="entry name" value="ATP-BINDING CASSETTE SUB-FAMILY C MEMBER 6"/>
    <property type="match status" value="1"/>
</dbReference>
<keyword evidence="2" id="KW-0812">Transmembrane</keyword>
<name>A0AA35QRI3_9SAUR</name>
<dbReference type="GO" id="GO:0140359">
    <property type="term" value="F:ABC-type transporter activity"/>
    <property type="evidence" value="ECO:0007669"/>
    <property type="project" value="InterPro"/>
</dbReference>
<dbReference type="SUPFAM" id="SSF90123">
    <property type="entry name" value="ABC transporter transmembrane region"/>
    <property type="match status" value="1"/>
</dbReference>
<dbReference type="GO" id="GO:0016020">
    <property type="term" value="C:membrane"/>
    <property type="evidence" value="ECO:0007669"/>
    <property type="project" value="InterPro"/>
</dbReference>
<organism evidence="8 9">
    <name type="scientific">Podarcis lilfordi</name>
    <name type="common">Lilford's wall lizard</name>
    <dbReference type="NCBI Taxonomy" id="74358"/>
    <lineage>
        <taxon>Eukaryota</taxon>
        <taxon>Metazoa</taxon>
        <taxon>Chordata</taxon>
        <taxon>Craniata</taxon>
        <taxon>Vertebrata</taxon>
        <taxon>Euteleostomi</taxon>
        <taxon>Lepidosauria</taxon>
        <taxon>Squamata</taxon>
        <taxon>Bifurcata</taxon>
        <taxon>Unidentata</taxon>
        <taxon>Episquamata</taxon>
        <taxon>Laterata</taxon>
        <taxon>Lacertibaenia</taxon>
        <taxon>Lacertidae</taxon>
        <taxon>Podarcis</taxon>
    </lineage>
</organism>
<reference evidence="8" key="1">
    <citation type="submission" date="2022-12" db="EMBL/GenBank/DDBJ databases">
        <authorList>
            <person name="Alioto T."/>
            <person name="Alioto T."/>
            <person name="Gomez Garrido J."/>
        </authorList>
    </citation>
    <scope>NUCLEOTIDE SEQUENCE</scope>
</reference>
<dbReference type="InterPro" id="IPR036640">
    <property type="entry name" value="ABC1_TM_sf"/>
</dbReference>
<evidence type="ECO:0000256" key="6">
    <source>
        <dbReference type="ARBA" id="ARBA00023136"/>
    </source>
</evidence>
<feature type="domain" description="ABC transmembrane type-1" evidence="7">
    <location>
        <begin position="53"/>
        <end position="170"/>
    </location>
</feature>
<dbReference type="AlphaFoldDB" id="A0AA35QRI3"/>
<protein>
    <submittedName>
        <fullName evidence="8">Resistance-associated 6-like isoform X2</fullName>
    </submittedName>
</protein>
<evidence type="ECO:0000256" key="1">
    <source>
        <dbReference type="ARBA" id="ARBA00022448"/>
    </source>
</evidence>
<comment type="caution">
    <text evidence="8">The sequence shown here is derived from an EMBL/GenBank/DDBJ whole genome shotgun (WGS) entry which is preliminary data.</text>
</comment>
<keyword evidence="3" id="KW-0547">Nucleotide-binding</keyword>
<gene>
    <name evidence="8" type="ORF">PODLI_1B005814</name>
</gene>
<evidence type="ECO:0000313" key="8">
    <source>
        <dbReference type="EMBL" id="CAI7935553.1"/>
    </source>
</evidence>
<proteinExistence type="predicted"/>
<dbReference type="Gene3D" id="1.20.1560.10">
    <property type="entry name" value="ABC transporter type 1, transmembrane domain"/>
    <property type="match status" value="1"/>
</dbReference>
<dbReference type="PROSITE" id="PS50929">
    <property type="entry name" value="ABC_TM1F"/>
    <property type="match status" value="1"/>
</dbReference>